<dbReference type="AlphaFoldDB" id="A0A1Q8Q2Z4"/>
<protein>
    <submittedName>
        <fullName evidence="1">Uncharacterized protein</fullName>
    </submittedName>
</protein>
<organism evidence="1 2">
    <name type="scientific">Domibacillus antri</name>
    <dbReference type="NCBI Taxonomy" id="1714264"/>
    <lineage>
        <taxon>Bacteria</taxon>
        <taxon>Bacillati</taxon>
        <taxon>Bacillota</taxon>
        <taxon>Bacilli</taxon>
        <taxon>Bacillales</taxon>
        <taxon>Bacillaceae</taxon>
        <taxon>Domibacillus</taxon>
    </lineage>
</organism>
<keyword evidence="2" id="KW-1185">Reference proteome</keyword>
<reference evidence="1 2" key="1">
    <citation type="submission" date="2016-12" db="EMBL/GenBank/DDBJ databases">
        <title>Domibacillus antri genome sequencing.</title>
        <authorList>
            <person name="Verma A."/>
            <person name="Krishnamurthi S."/>
        </authorList>
    </citation>
    <scope>NUCLEOTIDE SEQUENCE [LARGE SCALE GENOMIC DNA]</scope>
    <source>
        <strain evidence="1 2">XD80</strain>
    </source>
</reference>
<comment type="caution">
    <text evidence="1">The sequence shown here is derived from an EMBL/GenBank/DDBJ whole genome shotgun (WGS) entry which is preliminary data.</text>
</comment>
<name>A0A1Q8Q2Z4_9BACI</name>
<dbReference type="Proteomes" id="UP000185568">
    <property type="component" value="Unassembled WGS sequence"/>
</dbReference>
<gene>
    <name evidence="1" type="ORF">BTO30_13425</name>
</gene>
<evidence type="ECO:0000313" key="2">
    <source>
        <dbReference type="Proteomes" id="UP000185568"/>
    </source>
</evidence>
<dbReference type="EMBL" id="MSDU01000034">
    <property type="protein sequence ID" value="OLN21698.1"/>
    <property type="molecule type" value="Genomic_DNA"/>
</dbReference>
<proteinExistence type="predicted"/>
<dbReference type="STRING" id="1714264.BTO30_13425"/>
<sequence length="642" mass="71668">MNKYVYSFRVTLNERRYPFSAAYQVNSGKYDVFATLPVKDGRTYHFAATVPRRIIQSYPFYVARNTKQYVFSAYPVYAFGKETLYPFEVIIDEVIPVVLVPIEFARISTVIHVEWAQTSDLTDATILKVDGAQKDALLPTAEEEAAHAEYNHFIKIFPDLSVELSKGADLSADSTISGELRENESFSIDQRKDAEITDRASITVLPETIESTEISNDSGTNEAHVMIVQEKASNQLKNRLFIYETYGPEMDEGIGIPKQIDAAIPEKDAVLKETFIIDADVPNSDSFTENGLGEVDIVSLADISKRIVEEAVTLPNFDHASVKIQTITIDETILDGLNLYALPAEESILDAFSADKYTLSASFVDKDTSINEKEYFATDIGFEATGYIASEVNDEQIESIEASAGNKQLELIVTDNDVSSSSQKILETYLSGQDDFSNDQEIESSIYRHDAFEDGTMLEADENTSDFLLDVTEFDSEINLPSDLTSVNSIAAVLDEPAQLNAGTVFDLHLSENDVLLSNMIFEANMSEEDKLTSSSFAETIFNDLDQFESHPVDSAVLMDTEAFESKLLFSADLINFDQLAANPMIETEAIHLTEAEFLIGPPIEGELSDLDGMRDPTRKKKIWLIPARANWYSKWFTKKTR</sequence>
<evidence type="ECO:0000313" key="1">
    <source>
        <dbReference type="EMBL" id="OLN21698.1"/>
    </source>
</evidence>
<accession>A0A1Q8Q2Z4</accession>